<feature type="compositionally biased region" description="Polar residues" evidence="2">
    <location>
        <begin position="586"/>
        <end position="600"/>
    </location>
</feature>
<dbReference type="GO" id="GO:1990756">
    <property type="term" value="F:ubiquitin-like ligase-substrate adaptor activity"/>
    <property type="evidence" value="ECO:0007669"/>
    <property type="project" value="TreeGrafter"/>
</dbReference>
<dbReference type="Gene3D" id="2.130.10.10">
    <property type="entry name" value="YVTN repeat-like/Quinoprotein amine dehydrogenase"/>
    <property type="match status" value="1"/>
</dbReference>
<evidence type="ECO:0000256" key="1">
    <source>
        <dbReference type="PROSITE-ProRule" id="PRU00221"/>
    </source>
</evidence>
<dbReference type="GO" id="GO:0000423">
    <property type="term" value="P:mitophagy"/>
    <property type="evidence" value="ECO:0007669"/>
    <property type="project" value="TreeGrafter"/>
</dbReference>
<proteinExistence type="predicted"/>
<dbReference type="PROSITE" id="PS50082">
    <property type="entry name" value="WD_REPEATS_2"/>
    <property type="match status" value="1"/>
</dbReference>
<feature type="compositionally biased region" description="Basic and acidic residues" evidence="2">
    <location>
        <begin position="1088"/>
        <end position="1099"/>
    </location>
</feature>
<dbReference type="EMBL" id="OV725079">
    <property type="protein sequence ID" value="CAH1396954.1"/>
    <property type="molecule type" value="Genomic_DNA"/>
</dbReference>
<evidence type="ECO:0000313" key="3">
    <source>
        <dbReference type="EMBL" id="CAH1396954.1"/>
    </source>
</evidence>
<evidence type="ECO:0008006" key="5">
    <source>
        <dbReference type="Google" id="ProtNLM"/>
    </source>
</evidence>
<organism evidence="3 4">
    <name type="scientific">Nezara viridula</name>
    <name type="common">Southern green stink bug</name>
    <name type="synonym">Cimex viridulus</name>
    <dbReference type="NCBI Taxonomy" id="85310"/>
    <lineage>
        <taxon>Eukaryota</taxon>
        <taxon>Metazoa</taxon>
        <taxon>Ecdysozoa</taxon>
        <taxon>Arthropoda</taxon>
        <taxon>Hexapoda</taxon>
        <taxon>Insecta</taxon>
        <taxon>Pterygota</taxon>
        <taxon>Neoptera</taxon>
        <taxon>Paraneoptera</taxon>
        <taxon>Hemiptera</taxon>
        <taxon>Heteroptera</taxon>
        <taxon>Panheteroptera</taxon>
        <taxon>Pentatomomorpha</taxon>
        <taxon>Pentatomoidea</taxon>
        <taxon>Pentatomidae</taxon>
        <taxon>Pentatominae</taxon>
        <taxon>Nezara</taxon>
    </lineage>
</organism>
<dbReference type="InterPro" id="IPR036322">
    <property type="entry name" value="WD40_repeat_dom_sf"/>
</dbReference>
<feature type="region of interest" description="Disordered" evidence="2">
    <location>
        <begin position="463"/>
        <end position="494"/>
    </location>
</feature>
<dbReference type="PROSITE" id="PS50294">
    <property type="entry name" value="WD_REPEATS_REGION"/>
    <property type="match status" value="1"/>
</dbReference>
<feature type="compositionally biased region" description="Basic and acidic residues" evidence="2">
    <location>
        <begin position="283"/>
        <end position="299"/>
    </location>
</feature>
<dbReference type="PANTHER" id="PTHR22874:SF1">
    <property type="entry name" value="ACTIVATING MOLECULE IN BECN1-REGULATED AUTOPHAGY PROTEIN 1"/>
    <property type="match status" value="1"/>
</dbReference>
<dbReference type="Proteomes" id="UP001152798">
    <property type="component" value="Chromosome 3"/>
</dbReference>
<feature type="compositionally biased region" description="Low complexity" evidence="2">
    <location>
        <begin position="466"/>
        <end position="485"/>
    </location>
</feature>
<feature type="compositionally biased region" description="Polar residues" evidence="2">
    <location>
        <begin position="890"/>
        <end position="907"/>
    </location>
</feature>
<dbReference type="SMART" id="SM00320">
    <property type="entry name" value="WD40"/>
    <property type="match status" value="5"/>
</dbReference>
<feature type="compositionally biased region" description="Low complexity" evidence="2">
    <location>
        <begin position="553"/>
        <end position="565"/>
    </location>
</feature>
<dbReference type="SUPFAM" id="SSF50978">
    <property type="entry name" value="WD40 repeat-like"/>
    <property type="match status" value="2"/>
</dbReference>
<dbReference type="InterPro" id="IPR052596">
    <property type="entry name" value="AMBRA1_autophagy"/>
</dbReference>
<feature type="region of interest" description="Disordered" evidence="2">
    <location>
        <begin position="514"/>
        <end position="603"/>
    </location>
</feature>
<feature type="compositionally biased region" description="Acidic residues" evidence="2">
    <location>
        <begin position="856"/>
        <end position="865"/>
    </location>
</feature>
<feature type="region of interest" description="Disordered" evidence="2">
    <location>
        <begin position="941"/>
        <end position="963"/>
    </location>
</feature>
<evidence type="ECO:0000313" key="4">
    <source>
        <dbReference type="Proteomes" id="UP001152798"/>
    </source>
</evidence>
<evidence type="ECO:0000256" key="2">
    <source>
        <dbReference type="SAM" id="MobiDB-lite"/>
    </source>
</evidence>
<dbReference type="Pfam" id="PF00400">
    <property type="entry name" value="WD40"/>
    <property type="match status" value="1"/>
</dbReference>
<feature type="compositionally biased region" description="Basic and acidic residues" evidence="2">
    <location>
        <begin position="1037"/>
        <end position="1047"/>
    </location>
</feature>
<dbReference type="OrthoDB" id="6363363at2759"/>
<feature type="region of interest" description="Disordered" evidence="2">
    <location>
        <begin position="630"/>
        <end position="655"/>
    </location>
</feature>
<protein>
    <recommendedName>
        <fullName evidence="5">Activating molecule in BECN1-regulated autophagy protein 1</fullName>
    </recommendedName>
</protein>
<feature type="region of interest" description="Disordered" evidence="2">
    <location>
        <begin position="785"/>
        <end position="819"/>
    </location>
</feature>
<feature type="region of interest" description="Disordered" evidence="2">
    <location>
        <begin position="841"/>
        <end position="913"/>
    </location>
</feature>
<dbReference type="InterPro" id="IPR001680">
    <property type="entry name" value="WD40_rpt"/>
</dbReference>
<feature type="repeat" description="WD" evidence="1">
    <location>
        <begin position="102"/>
        <end position="144"/>
    </location>
</feature>
<feature type="compositionally biased region" description="Low complexity" evidence="2">
    <location>
        <begin position="1048"/>
        <end position="1060"/>
    </location>
</feature>
<feature type="compositionally biased region" description="Polar residues" evidence="2">
    <location>
        <begin position="300"/>
        <end position="346"/>
    </location>
</feature>
<dbReference type="GO" id="GO:0000045">
    <property type="term" value="P:autophagosome assembly"/>
    <property type="evidence" value="ECO:0007669"/>
    <property type="project" value="TreeGrafter"/>
</dbReference>
<dbReference type="InterPro" id="IPR015943">
    <property type="entry name" value="WD40/YVTN_repeat-like_dom_sf"/>
</dbReference>
<dbReference type="GO" id="GO:0080008">
    <property type="term" value="C:Cul4-RING E3 ubiquitin ligase complex"/>
    <property type="evidence" value="ECO:0007669"/>
    <property type="project" value="TreeGrafter"/>
</dbReference>
<keyword evidence="4" id="KW-1185">Reference proteome</keyword>
<reference evidence="3" key="1">
    <citation type="submission" date="2022-01" db="EMBL/GenBank/DDBJ databases">
        <authorList>
            <person name="King R."/>
        </authorList>
    </citation>
    <scope>NUCLEOTIDE SEQUENCE</scope>
</reference>
<accession>A0A9P0MJH3</accession>
<name>A0A9P0MJH3_NEZVI</name>
<gene>
    <name evidence="3" type="ORF">NEZAVI_LOCUS6906</name>
</gene>
<feature type="region of interest" description="Disordered" evidence="2">
    <location>
        <begin position="1037"/>
        <end position="1142"/>
    </location>
</feature>
<feature type="compositionally biased region" description="Pro residues" evidence="2">
    <location>
        <begin position="1130"/>
        <end position="1139"/>
    </location>
</feature>
<sequence length="1367" mass="153642">METNKVVSFVQHKTRKNVPLCCILREAGINTKKGGPAKGLQWAAEEKLISKNHEEFNCYLPDGTRSTFLMVFSPDGKMIASTHGNHNVYVTDLTNGKNVKTLTGHPRTPWCIAFHPSSNQILASGCLGGQVRVWDLHGGSEIWTADSQTVIASLAFHPTDRVLVIASYNEIHFWDWSQQKPFAKCCTSNEREKVRYVAFDELGEKLVTGIANAPTRIQSQWDRVSAPQPPPQLSQAEHERRITICYRYMVEQYEQLVERYYRLSNGSGGSASQPMARRNPPHTMDRGTDPMEPSEDRSQRCSACQRSNFTDNNEPGPSTATLQQRRPSNSVNDSTLTSSSRVSNEGGSAEPFQGSSQRTHLTVRANYLYERLARLRSQVETGRSILARTRTAAAAMSARMSPSAPEDANFLIDNFQTRHNSNRAVSDEAFNMLILPEPLVPTETTEDRPSFISRIGSFLTRRRNGVSRVSDSSSSETSISDNGSTWHRPLTPPPSYSQRLTNLICPTSSNVIFDPVSPESSPDCPPIANGCPRHDPFAGQDSPSPSFSAPGYSSPHTTTSTEPPTASHPPIPAWVQRPEMPPDIASPSSQSLSEPTNGSDSDADSVFLRQNIENSFSHWRVFLRYRYFRDSGSNTEPPSESNSSDSSNRLRRPCESSSAIARLRAQFRRLQSGYNTRDREPHLLRVATENAERRLLTRLSNLLQRPFPSTSSNDTSLQPPPGNTPDLASVRFGLQLLGRHIDNLSRQCSRVRLESGEMRRMWQELESQIFTLHRAVRDWPPVVRVSPGNQVDAEGVASTSSLPTDEESEDSGLMSTQRRHLGTRRFRFLHRPAYKRPRFDRHFRFPRRYPQPGTSVDDDSDDNDDGNASSRQSESSDADTPHGVKRKSMCDQSPSTSNDTPRTTTRISVRYRISGRPRFRPPLSFRPWHNPFREKVWPPREFSNSREMPEESSSARCRPGLSAAREASQRDAIRHRARHVLLLMVDSLTQFFENDTFTRSVSNETLQERISNLISLLELALNLTDLLLTQLDISSRELGSRERRSGRSSDPVPSSSSHRPTTARDNEPVRRRPTQQRRFSSILQAPEELLRRFSSRDENSTAGSRSSLPVLRVNDGPPPPDNPSNTLRESPPPAMPPTFRPRFLHPRYRLPAFVDDSSEDSSHDRNDLFFLRATSASMLLSDTPMAPHHRIQAWDFTKYALPEIHIADKNIVVSECKIHNDASVDISNDGKLLVSLLPSGRLSITTMLGVYSLQWESLGQCLYTTSFEQNAVSVSLSPTTRHLIVGLASRRVHFFHTDRQTIAQIFRLEGGKPSKNLPSKGRLVLVRELDMSRESTDFMSLNCIRWAPTPGEAFVYGTNTGKLKILR</sequence>
<feature type="region of interest" description="Disordered" evidence="2">
    <location>
        <begin position="266"/>
        <end position="357"/>
    </location>
</feature>
<feature type="compositionally biased region" description="Polar residues" evidence="2">
    <location>
        <begin position="866"/>
        <end position="875"/>
    </location>
</feature>
<keyword evidence="1" id="KW-0853">WD repeat</keyword>
<feature type="compositionally biased region" description="Low complexity" evidence="2">
    <location>
        <begin position="631"/>
        <end position="647"/>
    </location>
</feature>
<dbReference type="PANTHER" id="PTHR22874">
    <property type="entry name" value="ACTIVATING MOLECULE IN BECN1-REGULATED AUTOPHAGY PROTEIN 1"/>
    <property type="match status" value="1"/>
</dbReference>